<dbReference type="RefSeq" id="WP_089857531.1">
    <property type="nucleotide sequence ID" value="NZ_FNDW01000005.1"/>
</dbReference>
<gene>
    <name evidence="1" type="ORF">SAMN05421846_105177</name>
</gene>
<dbReference type="EMBL" id="FNDW01000005">
    <property type="protein sequence ID" value="SDI24753.1"/>
    <property type="molecule type" value="Genomic_DNA"/>
</dbReference>
<dbReference type="CDD" id="cd19958">
    <property type="entry name" value="pyocin_knob"/>
    <property type="match status" value="1"/>
</dbReference>
<name>A0A1G8J0Z2_9FLAO</name>
<dbReference type="AlphaFoldDB" id="A0A1G8J0Z2"/>
<dbReference type="Proteomes" id="UP000198869">
    <property type="component" value="Unassembled WGS sequence"/>
</dbReference>
<proteinExistence type="predicted"/>
<organism evidence="1 2">
    <name type="scientific">Chryseobacterium taeanense</name>
    <dbReference type="NCBI Taxonomy" id="311334"/>
    <lineage>
        <taxon>Bacteria</taxon>
        <taxon>Pseudomonadati</taxon>
        <taxon>Bacteroidota</taxon>
        <taxon>Flavobacteriia</taxon>
        <taxon>Flavobacteriales</taxon>
        <taxon>Weeksellaceae</taxon>
        <taxon>Chryseobacterium group</taxon>
        <taxon>Chryseobacterium</taxon>
    </lineage>
</organism>
<dbReference type="STRING" id="311334.SAMN05421846_105177"/>
<accession>A0A1G8J0Z2</accession>
<keyword evidence="2" id="KW-1185">Reference proteome</keyword>
<dbReference type="OrthoDB" id="1275253at2"/>
<evidence type="ECO:0000313" key="1">
    <source>
        <dbReference type="EMBL" id="SDI24753.1"/>
    </source>
</evidence>
<protein>
    <submittedName>
        <fullName evidence="1">Uncharacterized protein</fullName>
    </submittedName>
</protein>
<evidence type="ECO:0000313" key="2">
    <source>
        <dbReference type="Proteomes" id="UP000198869"/>
    </source>
</evidence>
<reference evidence="2" key="1">
    <citation type="submission" date="2016-10" db="EMBL/GenBank/DDBJ databases">
        <authorList>
            <person name="Varghese N."/>
            <person name="Submissions S."/>
        </authorList>
    </citation>
    <scope>NUCLEOTIDE SEQUENCE [LARGE SCALE GENOMIC DNA]</scope>
    <source>
        <strain evidence="2">DSM 17071</strain>
    </source>
</reference>
<sequence>MSDIKYALYTSSKGFKVVGGTAAQFLKGDGSVDTTSYIPAGTDINMADKNINFTSGSLSKFENDSRVFNKVFQKITYAAQTGIFSIKFPQATVSATMFDVTLKFYGYQDKLLGNLRISFYKISGTAINPNGAKAVIEISDNFPTNVINVGIDANGKVCINIGEPTTFWNTYVAVEVERVGVHYTGRTADWSKGWSQVIETDTTNYQSILNIVPDIVATRTWVDQNIAGSIPNAPTVLGATDLNTILAPGFYSQLTNSGSTLTNNYPSDGLFAGSLRVYRTISTGIVQEYQTRTSGGTVTFIRSTENSGASWTAWKKVLTSVDFNPSNYYTQNETSNLFVRKSGAETISDTKTFTHSPVIPDATLGTHAVNKNQITLSTNQESEGGQQLKISGNNSVDITNFFVTSRDGTRNADDIAPNSTSRRARFDFVKSNTAGLGGSGNYAGIMTYSPWDGTSASTGDSSYQLAFANQSGINGSGIPMLKIRKGIDGSWTTKWYKFWTEADFSSSNIQQWNNAYQYGLKLNEEFTTNQNTGLVIADAYFGGESGIIDHERGRSLVTKIKEYYFYGSEYGNFDGLNFNSENTHFGMGTEVNDSDKLNVEGSVKASKNFKSEGEKPDTIFIPNGNLASLRDEIINDESEYAIRLNPHEYLMDSFSSLEVDDRNRLIHVIGEYSKMVVNFRRIYPKQQIVVYNFDKSGATMEVKIQGKTVYNIEPRGFVRFYVTNSLRVIAERQQPCDVIW</sequence>